<proteinExistence type="predicted"/>
<organism evidence="1 2">
    <name type="scientific">Gossypium tomentosum</name>
    <name type="common">Hawaiian cotton</name>
    <name type="synonym">Gossypium sandvicense</name>
    <dbReference type="NCBI Taxonomy" id="34277"/>
    <lineage>
        <taxon>Eukaryota</taxon>
        <taxon>Viridiplantae</taxon>
        <taxon>Streptophyta</taxon>
        <taxon>Embryophyta</taxon>
        <taxon>Tracheophyta</taxon>
        <taxon>Spermatophyta</taxon>
        <taxon>Magnoliopsida</taxon>
        <taxon>eudicotyledons</taxon>
        <taxon>Gunneridae</taxon>
        <taxon>Pentapetalae</taxon>
        <taxon>rosids</taxon>
        <taxon>malvids</taxon>
        <taxon>Malvales</taxon>
        <taxon>Malvaceae</taxon>
        <taxon>Malvoideae</taxon>
        <taxon>Gossypium</taxon>
    </lineage>
</organism>
<dbReference type="AlphaFoldDB" id="A0A5D2QQ74"/>
<dbReference type="Proteomes" id="UP000322667">
    <property type="component" value="Chromosome A05"/>
</dbReference>
<evidence type="ECO:0000313" key="1">
    <source>
        <dbReference type="EMBL" id="TYI30596.1"/>
    </source>
</evidence>
<reference evidence="1 2" key="1">
    <citation type="submission" date="2019-07" db="EMBL/GenBank/DDBJ databases">
        <title>WGS assembly of Gossypium tomentosum.</title>
        <authorList>
            <person name="Chen Z.J."/>
            <person name="Sreedasyam A."/>
            <person name="Ando A."/>
            <person name="Song Q."/>
            <person name="De L."/>
            <person name="Hulse-Kemp A."/>
            <person name="Ding M."/>
            <person name="Ye W."/>
            <person name="Kirkbride R."/>
            <person name="Jenkins J."/>
            <person name="Plott C."/>
            <person name="Lovell J."/>
            <person name="Lin Y.-M."/>
            <person name="Vaughn R."/>
            <person name="Liu B."/>
            <person name="Li W."/>
            <person name="Simpson S."/>
            <person name="Scheffler B."/>
            <person name="Saski C."/>
            <person name="Grover C."/>
            <person name="Hu G."/>
            <person name="Conover J."/>
            <person name="Carlson J."/>
            <person name="Shu S."/>
            <person name="Boston L."/>
            <person name="Williams M."/>
            <person name="Peterson D."/>
            <person name="Mcgee K."/>
            <person name="Jones D."/>
            <person name="Wendel J."/>
            <person name="Stelly D."/>
            <person name="Grimwood J."/>
            <person name="Schmutz J."/>
        </authorList>
    </citation>
    <scope>NUCLEOTIDE SEQUENCE [LARGE SCALE GENOMIC DNA]</scope>
    <source>
        <strain evidence="1">7179.01</strain>
    </source>
</reference>
<dbReference type="SMR" id="A0A5D2QQ74"/>
<protein>
    <submittedName>
        <fullName evidence="1">Uncharacterized protein</fullName>
    </submittedName>
</protein>
<name>A0A5D2QQ74_GOSTO</name>
<evidence type="ECO:0000313" key="2">
    <source>
        <dbReference type="Proteomes" id="UP000322667"/>
    </source>
</evidence>
<gene>
    <name evidence="1" type="ORF">ES332_A05G399200v1</name>
</gene>
<dbReference type="EMBL" id="CM017614">
    <property type="protein sequence ID" value="TYI30596.1"/>
    <property type="molecule type" value="Genomic_DNA"/>
</dbReference>
<keyword evidence="2" id="KW-1185">Reference proteome</keyword>
<accession>A0A5D2QQ74</accession>
<sequence>MHKKKQKKQLKSICPFLQRLKQILNPHVPSFGVSAAPMLEDQRKFLPPKANFDDRGRVADDGGASQLRYGDVSEAATWSEREGAKYGRGVEVKVPCGANCFG</sequence>